<evidence type="ECO:0000313" key="2">
    <source>
        <dbReference type="EMBL" id="EDP8234753.1"/>
    </source>
</evidence>
<accession>A0A5C4YCQ6</accession>
<feature type="domain" description="Flagellar Assembly Protein A N-terminal region" evidence="1">
    <location>
        <begin position="102"/>
        <end position="272"/>
    </location>
</feature>
<reference evidence="3 4" key="1">
    <citation type="submission" date="2019-06" db="EMBL/GenBank/DDBJ databases">
        <title>Epidemiology of MDR Campylobacter spp.</title>
        <authorList>
            <person name="Addetia A."/>
            <person name="Greninger A."/>
            <person name="Fang F."/>
        </authorList>
    </citation>
    <scope>NUCLEOTIDE SEQUENCE [LARGE SCALE GENOMIC DNA]</scope>
    <source>
        <strain evidence="3 4">HMC314</strain>
    </source>
</reference>
<sequence length="623" mass="72548">MNFQVKTLETFNPFESLNHEQANTEQILDFRVIDFKLLCSSVKPAKTKTYEKKDFDLFYADDFFVENYNTIVQKFLIEIYPKNQSFPFTVKLRSNSNLTYLKASINLTENFKYYPNLKFDILQNIYKTMIKQKILILRLDKNLFDKIDGFILSIQKNPSIKEIELEIAKGVDKIEHKSDEIIYHRNVDKEYSDEKISHDEGSYSKPIAKNELLFEYIYRILGKEGRNLRGEILHLNPIAFLDNPFIIKDESIYTETLEDRIKYFSANYGFLNKDRSGYYVENSLKLSQIGLKTTGTIKTNTDENINLEITNFDTSDDAVKSGIVNVQASNIKINGSVGATKIYGKNISIKGLTHAKSEIFAQDIFITTHKGFLQADTVYIKNLENGTIIAKNVFVENCMGGKIEAENIYICNLLTDNTLYPRKNLIIANNIKFKNNILVSPLVSIENNSDTECENLKNLSLKIKSKLDDTISQMQNYYDYLIKNQIKIIKLQKTKNLSAIEMKFSNLYHDIIKKYNHLSISYKKLIKLKYQIDTKLNFLNEMIYNVKIYIKAENIGEDNFLKFYPNTNTKLELKHHINLKDYEKVLYLEKGEQVSYIKSSHNYSESDIEEIKIIFEKLEKDNS</sequence>
<dbReference type="Proteomes" id="UP000478805">
    <property type="component" value="Unassembled WGS sequence"/>
</dbReference>
<proteinExistence type="predicted"/>
<protein>
    <submittedName>
        <fullName evidence="3">DUF342 domain-containing protein</fullName>
    </submittedName>
</protein>
<evidence type="ECO:0000313" key="3">
    <source>
        <dbReference type="EMBL" id="TNO40612.1"/>
    </source>
</evidence>
<dbReference type="InterPro" id="IPR046866">
    <property type="entry name" value="FapA_N"/>
</dbReference>
<gene>
    <name evidence="3" type="ORF">FH034_09040</name>
    <name evidence="2" type="ORF">GSU20_07345</name>
</gene>
<evidence type="ECO:0000313" key="5">
    <source>
        <dbReference type="Proteomes" id="UP000478805"/>
    </source>
</evidence>
<organism evidence="3 4">
    <name type="scientific">Campylobacter jejuni</name>
    <dbReference type="NCBI Taxonomy" id="197"/>
    <lineage>
        <taxon>Bacteria</taxon>
        <taxon>Pseudomonadati</taxon>
        <taxon>Campylobacterota</taxon>
        <taxon>Epsilonproteobacteria</taxon>
        <taxon>Campylobacterales</taxon>
        <taxon>Campylobacteraceae</taxon>
        <taxon>Campylobacter</taxon>
    </lineage>
</organism>
<dbReference type="AlphaFoldDB" id="A0A5C4YCQ6"/>
<name>A0A5C4YCQ6_CAMJU</name>
<evidence type="ECO:0000313" key="4">
    <source>
        <dbReference type="Proteomes" id="UP000312397"/>
    </source>
</evidence>
<dbReference type="Pfam" id="PF20250">
    <property type="entry name" value="FapA_N"/>
    <property type="match status" value="1"/>
</dbReference>
<dbReference type="Proteomes" id="UP000312397">
    <property type="component" value="Unassembled WGS sequence"/>
</dbReference>
<comment type="caution">
    <text evidence="3">The sequence shown here is derived from an EMBL/GenBank/DDBJ whole genome shotgun (WGS) entry which is preliminary data.</text>
</comment>
<reference evidence="2 5" key="2">
    <citation type="submission" date="2020-01" db="EMBL/GenBank/DDBJ databases">
        <authorList>
            <consortium name="PulseNet: The National Subtyping Network for Foodborne Disease Surveillance"/>
            <person name="Tarr C.L."/>
            <person name="Trees E."/>
            <person name="Katz L.S."/>
            <person name="Carleton-Romer H.A."/>
            <person name="Stroika S."/>
            <person name="Kucerova Z."/>
            <person name="Roache K.F."/>
            <person name="Sabol A.L."/>
            <person name="Besser J."/>
            <person name="Gerner-Smidt P."/>
        </authorList>
    </citation>
    <scope>NUCLEOTIDE SEQUENCE [LARGE SCALE GENOMIC DNA]</scope>
    <source>
        <strain evidence="2 5">PNUSAC014094</strain>
    </source>
</reference>
<dbReference type="EMBL" id="AANOVI010000008">
    <property type="protein sequence ID" value="EDP8234753.1"/>
    <property type="molecule type" value="Genomic_DNA"/>
</dbReference>
<dbReference type="RefSeq" id="WP_215469999.1">
    <property type="nucleotide sequence ID" value="NZ_CATQGO010000006.1"/>
</dbReference>
<evidence type="ECO:0000259" key="1">
    <source>
        <dbReference type="Pfam" id="PF20250"/>
    </source>
</evidence>
<dbReference type="EMBL" id="VEVS01000044">
    <property type="protein sequence ID" value="TNO40612.1"/>
    <property type="molecule type" value="Genomic_DNA"/>
</dbReference>